<protein>
    <submittedName>
        <fullName evidence="7">Isoprenylcysteine carboxylmethyltransferase family protein</fullName>
    </submittedName>
</protein>
<feature type="compositionally biased region" description="Gly residues" evidence="5">
    <location>
        <begin position="179"/>
        <end position="188"/>
    </location>
</feature>
<keyword evidence="4 6" id="KW-0472">Membrane</keyword>
<dbReference type="Gene3D" id="1.20.120.1630">
    <property type="match status" value="1"/>
</dbReference>
<reference evidence="8" key="1">
    <citation type="submission" date="2023-07" db="EMBL/GenBank/DDBJ databases">
        <authorList>
            <person name="Deng Y."/>
            <person name="Zhang Y.-Q."/>
        </authorList>
    </citation>
    <scope>NUCLEOTIDE SEQUENCE [LARGE SCALE GENOMIC DNA]</scope>
    <source>
        <strain evidence="8">CPCC 205710</strain>
    </source>
</reference>
<evidence type="ECO:0000256" key="5">
    <source>
        <dbReference type="SAM" id="MobiDB-lite"/>
    </source>
</evidence>
<keyword evidence="2 6" id="KW-0812">Transmembrane</keyword>
<evidence type="ECO:0000313" key="8">
    <source>
        <dbReference type="Proteomes" id="UP001206639"/>
    </source>
</evidence>
<name>A0ABT2MH36_9MYCO</name>
<dbReference type="InterPro" id="IPR007318">
    <property type="entry name" value="Phopholipid_MeTrfase"/>
</dbReference>
<organism evidence="7 8">
    <name type="scientific">Mycobacterium deserti</name>
    <dbReference type="NCBI Taxonomy" id="2978347"/>
    <lineage>
        <taxon>Bacteria</taxon>
        <taxon>Bacillati</taxon>
        <taxon>Actinomycetota</taxon>
        <taxon>Actinomycetes</taxon>
        <taxon>Mycobacteriales</taxon>
        <taxon>Mycobacteriaceae</taxon>
        <taxon>Mycobacterium</taxon>
    </lineage>
</organism>
<evidence type="ECO:0000256" key="6">
    <source>
        <dbReference type="SAM" id="Phobius"/>
    </source>
</evidence>
<dbReference type="RefSeq" id="WP_260995648.1">
    <property type="nucleotide sequence ID" value="NZ_JAODWD010000006.1"/>
</dbReference>
<evidence type="ECO:0000256" key="4">
    <source>
        <dbReference type="ARBA" id="ARBA00023136"/>
    </source>
</evidence>
<comment type="caution">
    <text evidence="7">The sequence shown here is derived from an EMBL/GenBank/DDBJ whole genome shotgun (WGS) entry which is preliminary data.</text>
</comment>
<feature type="transmembrane region" description="Helical" evidence="6">
    <location>
        <begin position="46"/>
        <end position="70"/>
    </location>
</feature>
<feature type="region of interest" description="Disordered" evidence="5">
    <location>
        <begin position="169"/>
        <end position="188"/>
    </location>
</feature>
<evidence type="ECO:0000256" key="3">
    <source>
        <dbReference type="ARBA" id="ARBA00022989"/>
    </source>
</evidence>
<gene>
    <name evidence="7" type="ORF">N4S67_24665</name>
</gene>
<dbReference type="Pfam" id="PF04191">
    <property type="entry name" value="PEMT"/>
    <property type="match status" value="1"/>
</dbReference>
<evidence type="ECO:0000313" key="7">
    <source>
        <dbReference type="EMBL" id="MCT7661604.1"/>
    </source>
</evidence>
<dbReference type="Proteomes" id="UP001206639">
    <property type="component" value="Unassembled WGS sequence"/>
</dbReference>
<proteinExistence type="predicted"/>
<dbReference type="PANTHER" id="PTHR12714:SF24">
    <property type="entry name" value="SLR1182 PROTEIN"/>
    <property type="match status" value="1"/>
</dbReference>
<keyword evidence="8" id="KW-1185">Reference proteome</keyword>
<feature type="transmembrane region" description="Helical" evidence="6">
    <location>
        <begin position="95"/>
        <end position="114"/>
    </location>
</feature>
<evidence type="ECO:0000256" key="2">
    <source>
        <dbReference type="ARBA" id="ARBA00022692"/>
    </source>
</evidence>
<keyword evidence="3 6" id="KW-1133">Transmembrane helix</keyword>
<accession>A0ABT2MH36</accession>
<dbReference type="PANTHER" id="PTHR12714">
    <property type="entry name" value="PROTEIN-S ISOPRENYLCYSTEINE O-METHYLTRANSFERASE"/>
    <property type="match status" value="1"/>
</dbReference>
<comment type="subcellular location">
    <subcellularLocation>
        <location evidence="1">Endomembrane system</location>
        <topology evidence="1">Multi-pass membrane protein</topology>
    </subcellularLocation>
</comment>
<sequence length="188" mass="20618">MARRRLWWRHLLSVLLAPATMTVFIPVSIGALTGLRAPDLGSVSGALLAVVGGLAIAFGMFMLTWTVVLFDRVGEGTLAIGSPVKLVVTGPYRHVRNPMMTGVFCIQIGAALAWASPWLLAWFAVFFTAVLIAIRAVEEPHLRRRFGEQYDEYRRHVPRWIPRVSAWEPSPTSDAPVRNGGGSAAKRG</sequence>
<evidence type="ECO:0000256" key="1">
    <source>
        <dbReference type="ARBA" id="ARBA00004127"/>
    </source>
</evidence>
<dbReference type="EMBL" id="JAODWD010000006">
    <property type="protein sequence ID" value="MCT7661604.1"/>
    <property type="molecule type" value="Genomic_DNA"/>
</dbReference>